<dbReference type="EMBL" id="KV454208">
    <property type="protein sequence ID" value="ODQ62928.1"/>
    <property type="molecule type" value="Genomic_DNA"/>
</dbReference>
<evidence type="ECO:0000313" key="1">
    <source>
        <dbReference type="EMBL" id="ODQ62928.1"/>
    </source>
</evidence>
<dbReference type="Proteomes" id="UP000094112">
    <property type="component" value="Unassembled WGS sequence"/>
</dbReference>
<accession>A0A1E3PC31</accession>
<sequence>MALVNKLFQRKNPKDYLKSTSDKFGNQFGGLKKNELGLDDQFSEDALNKFLGLDPTPAEASKSQFNEPQPIEKLSHEDIDFQVKNEKELLNYKLDPHKHVVVENPGDYVDAAKDTKLTRFL</sequence>
<reference evidence="1 2" key="1">
    <citation type="journal article" date="2016" name="Proc. Natl. Acad. Sci. U.S.A.">
        <title>Comparative genomics of biotechnologically important yeasts.</title>
        <authorList>
            <person name="Riley R."/>
            <person name="Haridas S."/>
            <person name="Wolfe K.H."/>
            <person name="Lopes M.R."/>
            <person name="Hittinger C.T."/>
            <person name="Goeker M."/>
            <person name="Salamov A.A."/>
            <person name="Wisecaver J.H."/>
            <person name="Long T.M."/>
            <person name="Calvey C.H."/>
            <person name="Aerts A.L."/>
            <person name="Barry K.W."/>
            <person name="Choi C."/>
            <person name="Clum A."/>
            <person name="Coughlan A.Y."/>
            <person name="Deshpande S."/>
            <person name="Douglass A.P."/>
            <person name="Hanson S.J."/>
            <person name="Klenk H.-P."/>
            <person name="LaButti K.M."/>
            <person name="Lapidus A."/>
            <person name="Lindquist E.A."/>
            <person name="Lipzen A.M."/>
            <person name="Meier-Kolthoff J.P."/>
            <person name="Ohm R.A."/>
            <person name="Otillar R.P."/>
            <person name="Pangilinan J.L."/>
            <person name="Peng Y."/>
            <person name="Rokas A."/>
            <person name="Rosa C.A."/>
            <person name="Scheuner C."/>
            <person name="Sibirny A.A."/>
            <person name="Slot J.C."/>
            <person name="Stielow J.B."/>
            <person name="Sun H."/>
            <person name="Kurtzman C.P."/>
            <person name="Blackwell M."/>
            <person name="Grigoriev I.V."/>
            <person name="Jeffries T.W."/>
        </authorList>
    </citation>
    <scope>NUCLEOTIDE SEQUENCE [LARGE SCALE GENOMIC DNA]</scope>
    <source>
        <strain evidence="2">ATCC 58044 / CBS 1984 / NCYC 433 / NRRL Y-366-8</strain>
    </source>
</reference>
<dbReference type="GeneID" id="30203422"/>
<organism evidence="1 2">
    <name type="scientific">Wickerhamomyces anomalus (strain ATCC 58044 / CBS 1984 / NCYC 433 / NRRL Y-366-8)</name>
    <name type="common">Yeast</name>
    <name type="synonym">Hansenula anomala</name>
    <dbReference type="NCBI Taxonomy" id="683960"/>
    <lineage>
        <taxon>Eukaryota</taxon>
        <taxon>Fungi</taxon>
        <taxon>Dikarya</taxon>
        <taxon>Ascomycota</taxon>
        <taxon>Saccharomycotina</taxon>
        <taxon>Saccharomycetes</taxon>
        <taxon>Phaffomycetales</taxon>
        <taxon>Wickerhamomycetaceae</taxon>
        <taxon>Wickerhamomyces</taxon>
    </lineage>
</organism>
<keyword evidence="2" id="KW-1185">Reference proteome</keyword>
<evidence type="ECO:0000313" key="2">
    <source>
        <dbReference type="Proteomes" id="UP000094112"/>
    </source>
</evidence>
<gene>
    <name evidence="1" type="ORF">WICANDRAFT_89157</name>
</gene>
<dbReference type="RefSeq" id="XP_019042135.1">
    <property type="nucleotide sequence ID" value="XM_019186176.1"/>
</dbReference>
<protein>
    <submittedName>
        <fullName evidence="1">Uncharacterized protein</fullName>
    </submittedName>
</protein>
<name>A0A1E3PC31_WICAA</name>
<dbReference type="AlphaFoldDB" id="A0A1E3PC31"/>
<proteinExistence type="predicted"/>
<dbReference type="OrthoDB" id="2253354at2759"/>